<feature type="signal peptide" evidence="1">
    <location>
        <begin position="1"/>
        <end position="19"/>
    </location>
</feature>
<comment type="caution">
    <text evidence="2">The sequence shown here is derived from an EMBL/GenBank/DDBJ whole genome shotgun (WGS) entry which is preliminary data.</text>
</comment>
<evidence type="ECO:0008006" key="4">
    <source>
        <dbReference type="Google" id="ProtNLM"/>
    </source>
</evidence>
<name>A0A8T0D645_9TREM</name>
<evidence type="ECO:0000256" key="1">
    <source>
        <dbReference type="SAM" id="SignalP"/>
    </source>
</evidence>
<protein>
    <recommendedName>
        <fullName evidence="4">Secreted protein</fullName>
    </recommendedName>
</protein>
<dbReference type="AlphaFoldDB" id="A0A8T0D645"/>
<sequence length="99" mass="10884">MGPIRIVIHSILLSVNCAGLHCSAAMLRNKGGTLPHGPLPFGVRVSKLTILFSEPSPDTMAWLSHSNHYKEAWGIRHSTKIGRAFKESTFTATRRQTGM</sequence>
<evidence type="ECO:0000313" key="3">
    <source>
        <dbReference type="Proteomes" id="UP000699462"/>
    </source>
</evidence>
<organism evidence="2 3">
    <name type="scientific">Paragonimus westermani</name>
    <dbReference type="NCBI Taxonomy" id="34504"/>
    <lineage>
        <taxon>Eukaryota</taxon>
        <taxon>Metazoa</taxon>
        <taxon>Spiralia</taxon>
        <taxon>Lophotrochozoa</taxon>
        <taxon>Platyhelminthes</taxon>
        <taxon>Trematoda</taxon>
        <taxon>Digenea</taxon>
        <taxon>Plagiorchiida</taxon>
        <taxon>Troglotremata</taxon>
        <taxon>Troglotrematidae</taxon>
        <taxon>Paragonimus</taxon>
    </lineage>
</organism>
<dbReference type="Proteomes" id="UP000699462">
    <property type="component" value="Unassembled WGS sequence"/>
</dbReference>
<feature type="chain" id="PRO_5035899589" description="Secreted protein" evidence="1">
    <location>
        <begin position="20"/>
        <end position="99"/>
    </location>
</feature>
<accession>A0A8T0D645</accession>
<dbReference type="EMBL" id="JTDF01020232">
    <property type="protein sequence ID" value="KAF8562444.1"/>
    <property type="molecule type" value="Genomic_DNA"/>
</dbReference>
<gene>
    <name evidence="2" type="ORF">P879_11093</name>
</gene>
<keyword evidence="1" id="KW-0732">Signal</keyword>
<reference evidence="2 3" key="1">
    <citation type="submission" date="2019-07" db="EMBL/GenBank/DDBJ databases">
        <title>Annotation for the trematode Paragonimus westermani.</title>
        <authorList>
            <person name="Choi Y.-J."/>
        </authorList>
    </citation>
    <scope>NUCLEOTIDE SEQUENCE [LARGE SCALE GENOMIC DNA]</scope>
    <source>
        <strain evidence="2">180907_Pwestermani</strain>
    </source>
</reference>
<evidence type="ECO:0000313" key="2">
    <source>
        <dbReference type="EMBL" id="KAF8562444.1"/>
    </source>
</evidence>
<proteinExistence type="predicted"/>
<keyword evidence="3" id="KW-1185">Reference proteome</keyword>